<comment type="caution">
    <text evidence="1">The sequence shown here is derived from an EMBL/GenBank/DDBJ whole genome shotgun (WGS) entry which is preliminary data.</text>
</comment>
<keyword evidence="2" id="KW-1185">Reference proteome</keyword>
<dbReference type="RefSeq" id="WP_158007822.1">
    <property type="nucleotide sequence ID" value="NZ_LPWD01000332.1"/>
</dbReference>
<reference evidence="1 2" key="1">
    <citation type="journal article" date="2016" name="Environ. Microbiol.">
        <title>New Methyloceanibacter diversity from North Sea sediments includes methanotroph containing solely the soluble methane monooxygenase.</title>
        <authorList>
            <person name="Vekeman B."/>
            <person name="Kerckhof F.M."/>
            <person name="Cremers G."/>
            <person name="de Vos P."/>
            <person name="Vandamme P."/>
            <person name="Boon N."/>
            <person name="Op den Camp H.J."/>
            <person name="Heylen K."/>
        </authorList>
    </citation>
    <scope>NUCLEOTIDE SEQUENCE [LARGE SCALE GENOMIC DNA]</scope>
    <source>
        <strain evidence="1 2">R-67177</strain>
    </source>
</reference>
<sequence>MSASAYAADEALTEQQIEGVQETIRGMDCTVEDTNIEMENGGYEADDVICKDDKKFDVYLDKDFKVTKKVKE</sequence>
<name>A0A1E3W9F0_9HYPH</name>
<dbReference type="AlphaFoldDB" id="A0A1E3W9F0"/>
<accession>A0A1E3W9F0</accession>
<dbReference type="EMBL" id="LPWD01000332">
    <property type="protein sequence ID" value="ODS02370.1"/>
    <property type="molecule type" value="Genomic_DNA"/>
</dbReference>
<evidence type="ECO:0000313" key="1">
    <source>
        <dbReference type="EMBL" id="ODS02370.1"/>
    </source>
</evidence>
<evidence type="ECO:0000313" key="2">
    <source>
        <dbReference type="Proteomes" id="UP000095042"/>
    </source>
</evidence>
<proteinExistence type="predicted"/>
<dbReference type="OrthoDB" id="583390at2"/>
<organism evidence="1 2">
    <name type="scientific">Methyloceanibacter marginalis</name>
    <dbReference type="NCBI Taxonomy" id="1774971"/>
    <lineage>
        <taxon>Bacteria</taxon>
        <taxon>Pseudomonadati</taxon>
        <taxon>Pseudomonadota</taxon>
        <taxon>Alphaproteobacteria</taxon>
        <taxon>Hyphomicrobiales</taxon>
        <taxon>Hyphomicrobiaceae</taxon>
        <taxon>Methyloceanibacter</taxon>
    </lineage>
</organism>
<protein>
    <recommendedName>
        <fullName evidence="3">PepSY domain-containing protein</fullName>
    </recommendedName>
</protein>
<evidence type="ECO:0008006" key="3">
    <source>
        <dbReference type="Google" id="ProtNLM"/>
    </source>
</evidence>
<dbReference type="Proteomes" id="UP000095042">
    <property type="component" value="Unassembled WGS sequence"/>
</dbReference>
<gene>
    <name evidence="1" type="ORF">AUC71_15795</name>
</gene>